<dbReference type="InterPro" id="IPR036097">
    <property type="entry name" value="HisK_dim/P_sf"/>
</dbReference>
<sequence length="479" mass="52098">MTRRDTAAPGRPLWRTLALWMLPTLLFLMVAGLMLSVKTLREVADSAYDRSLRGAIRAIDLRISTESGGLGVELPYPLFESFQATAEGEVLFRVSTDDGLVQIGDALLPAPPPLTVGQVVFYDAVYFNRPIRVGAYMRPLDPPLYGAEGQNLIIEIAETTESREAFLRTVISRTMMRDLAALLAAALLLAVGVHAGLRPLRALRDRLDHRASDDLRQLDPAGLPREVQPLVRSVNRLVDRHRIQGEAQRRYIEDASHQLKTPLAVLRAQIDRGLQLEDPAALHAVLRAMREITDRSSRLTSQLLALALARNSALWSSSAAEEVDVSALLDGVVRLHLASARKRRIVLEVEVAPDVTTVHATEALLFEAVSNILQNAITASPAKGVIALSARRAGGQTVIAVRDDGPGLSDELLRRLDQGQRFNLPRTRRAAPASTGLGLAIVQEIMGAMGGTLVLANRPEGGLTASLNLPNRHAELKAD</sequence>
<dbReference type="InterPro" id="IPR003660">
    <property type="entry name" value="HAMP_dom"/>
</dbReference>
<dbReference type="Pfam" id="PF02518">
    <property type="entry name" value="HATPase_c"/>
    <property type="match status" value="1"/>
</dbReference>
<evidence type="ECO:0000259" key="13">
    <source>
        <dbReference type="PROSITE" id="PS50885"/>
    </source>
</evidence>
<evidence type="ECO:0000259" key="12">
    <source>
        <dbReference type="PROSITE" id="PS50109"/>
    </source>
</evidence>
<evidence type="ECO:0000256" key="3">
    <source>
        <dbReference type="ARBA" id="ARBA00012438"/>
    </source>
</evidence>
<comment type="caution">
    <text evidence="14">The sequence shown here is derived from an EMBL/GenBank/DDBJ whole genome shotgun (WGS) entry which is preliminary data.</text>
</comment>
<feature type="domain" description="Histidine kinase" evidence="12">
    <location>
        <begin position="254"/>
        <end position="473"/>
    </location>
</feature>
<dbReference type="PROSITE" id="PS50885">
    <property type="entry name" value="HAMP"/>
    <property type="match status" value="1"/>
</dbReference>
<accession>A0A6L8VKN6</accession>
<evidence type="ECO:0000256" key="4">
    <source>
        <dbReference type="ARBA" id="ARBA00022553"/>
    </source>
</evidence>
<dbReference type="InterPro" id="IPR013727">
    <property type="entry name" value="2CSK_N"/>
</dbReference>
<dbReference type="InterPro" id="IPR005467">
    <property type="entry name" value="His_kinase_dom"/>
</dbReference>
<dbReference type="InterPro" id="IPR003594">
    <property type="entry name" value="HATPase_dom"/>
</dbReference>
<feature type="transmembrane region" description="Helical" evidence="11">
    <location>
        <begin position="17"/>
        <end position="37"/>
    </location>
</feature>
<dbReference type="SMART" id="SM00387">
    <property type="entry name" value="HATPase_c"/>
    <property type="match status" value="1"/>
</dbReference>
<evidence type="ECO:0000256" key="7">
    <source>
        <dbReference type="ARBA" id="ARBA00022777"/>
    </source>
</evidence>
<comment type="subcellular location">
    <subcellularLocation>
        <location evidence="2">Membrane</location>
    </subcellularLocation>
</comment>
<dbReference type="AlphaFoldDB" id="A0A6L8VKN6"/>
<dbReference type="Proteomes" id="UP000477083">
    <property type="component" value="Unassembled WGS sequence"/>
</dbReference>
<evidence type="ECO:0000256" key="9">
    <source>
        <dbReference type="ARBA" id="ARBA00023012"/>
    </source>
</evidence>
<keyword evidence="7 14" id="KW-0418">Kinase</keyword>
<protein>
    <recommendedName>
        <fullName evidence="3">histidine kinase</fullName>
        <ecNumber evidence="3">2.7.13.3</ecNumber>
    </recommendedName>
</protein>
<dbReference type="EC" id="2.7.13.3" evidence="3"/>
<dbReference type="OrthoDB" id="9809766at2"/>
<feature type="transmembrane region" description="Helical" evidence="11">
    <location>
        <begin position="179"/>
        <end position="197"/>
    </location>
</feature>
<dbReference type="InterPro" id="IPR003661">
    <property type="entry name" value="HisK_dim/P_dom"/>
</dbReference>
<dbReference type="SUPFAM" id="SSF47384">
    <property type="entry name" value="Homodimeric domain of signal transducing histidine kinase"/>
    <property type="match status" value="1"/>
</dbReference>
<dbReference type="Pfam" id="PF08521">
    <property type="entry name" value="2CSK_N"/>
    <property type="match status" value="1"/>
</dbReference>
<dbReference type="SUPFAM" id="SSF55874">
    <property type="entry name" value="ATPase domain of HSP90 chaperone/DNA topoisomerase II/histidine kinase"/>
    <property type="match status" value="1"/>
</dbReference>
<dbReference type="InterPro" id="IPR036890">
    <property type="entry name" value="HATPase_C_sf"/>
</dbReference>
<reference evidence="14 15" key="1">
    <citation type="submission" date="2020-01" db="EMBL/GenBank/DDBJ databases">
        <title>Frigidibacter albus SP32T (=CGMCC 1.13995T).</title>
        <authorList>
            <person name="Liao X."/>
        </authorList>
    </citation>
    <scope>NUCLEOTIDE SEQUENCE [LARGE SCALE GENOMIC DNA]</scope>
    <source>
        <strain evidence="14 15">SP32</strain>
    </source>
</reference>
<keyword evidence="15" id="KW-1185">Reference proteome</keyword>
<keyword evidence="9" id="KW-0902">Two-component regulatory system</keyword>
<dbReference type="GO" id="GO:0000155">
    <property type="term" value="F:phosphorelay sensor kinase activity"/>
    <property type="evidence" value="ECO:0007669"/>
    <property type="project" value="InterPro"/>
</dbReference>
<evidence type="ECO:0000256" key="6">
    <source>
        <dbReference type="ARBA" id="ARBA00022692"/>
    </source>
</evidence>
<gene>
    <name evidence="14" type="ORF">GS660_17730</name>
</gene>
<evidence type="ECO:0000256" key="1">
    <source>
        <dbReference type="ARBA" id="ARBA00000085"/>
    </source>
</evidence>
<feature type="domain" description="HAMP" evidence="13">
    <location>
        <begin position="194"/>
        <end position="246"/>
    </location>
</feature>
<proteinExistence type="predicted"/>
<comment type="catalytic activity">
    <reaction evidence="1">
        <text>ATP + protein L-histidine = ADP + protein N-phospho-L-histidine.</text>
        <dbReference type="EC" id="2.7.13.3"/>
    </reaction>
</comment>
<keyword evidence="4" id="KW-0597">Phosphoprotein</keyword>
<dbReference type="InterPro" id="IPR050428">
    <property type="entry name" value="TCS_sensor_his_kinase"/>
</dbReference>
<dbReference type="GO" id="GO:0005886">
    <property type="term" value="C:plasma membrane"/>
    <property type="evidence" value="ECO:0007669"/>
    <property type="project" value="TreeGrafter"/>
</dbReference>
<dbReference type="InterPro" id="IPR004358">
    <property type="entry name" value="Sig_transdc_His_kin-like_C"/>
</dbReference>
<dbReference type="PANTHER" id="PTHR45436">
    <property type="entry name" value="SENSOR HISTIDINE KINASE YKOH"/>
    <property type="match status" value="1"/>
</dbReference>
<evidence type="ECO:0000256" key="10">
    <source>
        <dbReference type="ARBA" id="ARBA00023136"/>
    </source>
</evidence>
<keyword evidence="8 11" id="KW-1133">Transmembrane helix</keyword>
<keyword evidence="10 11" id="KW-0472">Membrane</keyword>
<keyword evidence="6 11" id="KW-0812">Transmembrane</keyword>
<dbReference type="RefSeq" id="WP_161348322.1">
    <property type="nucleotide sequence ID" value="NZ_BMGW01000013.1"/>
</dbReference>
<dbReference type="CDD" id="cd00082">
    <property type="entry name" value="HisKA"/>
    <property type="match status" value="1"/>
</dbReference>
<dbReference type="Gene3D" id="3.30.565.10">
    <property type="entry name" value="Histidine kinase-like ATPase, C-terminal domain"/>
    <property type="match status" value="1"/>
</dbReference>
<evidence type="ECO:0000313" key="15">
    <source>
        <dbReference type="Proteomes" id="UP000477083"/>
    </source>
</evidence>
<dbReference type="PROSITE" id="PS50109">
    <property type="entry name" value="HIS_KIN"/>
    <property type="match status" value="1"/>
</dbReference>
<dbReference type="PRINTS" id="PR00344">
    <property type="entry name" value="BCTRLSENSOR"/>
</dbReference>
<evidence type="ECO:0000256" key="8">
    <source>
        <dbReference type="ARBA" id="ARBA00022989"/>
    </source>
</evidence>
<evidence type="ECO:0000256" key="11">
    <source>
        <dbReference type="SAM" id="Phobius"/>
    </source>
</evidence>
<dbReference type="SMART" id="SM00388">
    <property type="entry name" value="HisKA"/>
    <property type="match status" value="1"/>
</dbReference>
<keyword evidence="5" id="KW-0808">Transferase</keyword>
<evidence type="ECO:0000256" key="2">
    <source>
        <dbReference type="ARBA" id="ARBA00004370"/>
    </source>
</evidence>
<dbReference type="PANTHER" id="PTHR45436:SF1">
    <property type="entry name" value="SENSOR PROTEIN QSEC"/>
    <property type="match status" value="1"/>
</dbReference>
<name>A0A6L8VKN6_9RHOB</name>
<dbReference type="CDD" id="cd00075">
    <property type="entry name" value="HATPase"/>
    <property type="match status" value="1"/>
</dbReference>
<dbReference type="EMBL" id="WWNR01000013">
    <property type="protein sequence ID" value="MZQ90937.1"/>
    <property type="molecule type" value="Genomic_DNA"/>
</dbReference>
<dbReference type="Gene3D" id="1.10.287.130">
    <property type="match status" value="1"/>
</dbReference>
<evidence type="ECO:0000256" key="5">
    <source>
        <dbReference type="ARBA" id="ARBA00022679"/>
    </source>
</evidence>
<evidence type="ECO:0000313" key="14">
    <source>
        <dbReference type="EMBL" id="MZQ90937.1"/>
    </source>
</evidence>
<organism evidence="14 15">
    <name type="scientific">Frigidibacter albus</name>
    <dbReference type="NCBI Taxonomy" id="1465486"/>
    <lineage>
        <taxon>Bacteria</taxon>
        <taxon>Pseudomonadati</taxon>
        <taxon>Pseudomonadota</taxon>
        <taxon>Alphaproteobacteria</taxon>
        <taxon>Rhodobacterales</taxon>
        <taxon>Paracoccaceae</taxon>
        <taxon>Frigidibacter</taxon>
    </lineage>
</organism>